<keyword evidence="3" id="KW-1185">Reference proteome</keyword>
<reference evidence="3" key="1">
    <citation type="submission" date="2018-05" db="EMBL/GenBank/DDBJ databases">
        <title>Micromonospora globispora sp. nov. and Micromonospora rugosa sp. nov., isolated from marine sediment.</title>
        <authorList>
            <person name="Carro L."/>
            <person name="Aysel V."/>
            <person name="Cetin D."/>
            <person name="Igual J.M."/>
            <person name="Klenk H.-P."/>
            <person name="Trujillo M.E."/>
            <person name="Sahin N."/>
        </authorList>
    </citation>
    <scope>NUCLEOTIDE SEQUENCE [LARGE SCALE GENOMIC DNA]</scope>
    <source>
        <strain evidence="3">S2904</strain>
    </source>
</reference>
<comment type="caution">
    <text evidence="2">The sequence shown here is derived from an EMBL/GenBank/DDBJ whole genome shotgun (WGS) entry which is preliminary data.</text>
</comment>
<feature type="compositionally biased region" description="Low complexity" evidence="1">
    <location>
        <begin position="25"/>
        <end position="50"/>
    </location>
</feature>
<sequence length="68" mass="7071">MCCWRSSSSPRATSGGSGRSGGSGPAPAGATRPRSRSPSSARAIRSSVSGTYRASCPRWVVESRSRVR</sequence>
<feature type="compositionally biased region" description="Gly residues" evidence="1">
    <location>
        <begin position="15"/>
        <end position="24"/>
    </location>
</feature>
<dbReference type="AlphaFoldDB" id="A0A317JTN0"/>
<evidence type="ECO:0000313" key="3">
    <source>
        <dbReference type="Proteomes" id="UP000245683"/>
    </source>
</evidence>
<dbReference type="EMBL" id="QGSV01000372">
    <property type="protein sequence ID" value="PWU43975.1"/>
    <property type="molecule type" value="Genomic_DNA"/>
</dbReference>
<feature type="compositionally biased region" description="Low complexity" evidence="1">
    <location>
        <begin position="1"/>
        <end position="14"/>
    </location>
</feature>
<gene>
    <name evidence="2" type="ORF">DLJ46_28460</name>
</gene>
<dbReference type="Proteomes" id="UP000245683">
    <property type="component" value="Unassembled WGS sequence"/>
</dbReference>
<feature type="region of interest" description="Disordered" evidence="1">
    <location>
        <begin position="1"/>
        <end position="54"/>
    </location>
</feature>
<evidence type="ECO:0000256" key="1">
    <source>
        <dbReference type="SAM" id="MobiDB-lite"/>
    </source>
</evidence>
<accession>A0A317JTN0</accession>
<organism evidence="2 3">
    <name type="scientific">Micromonospora globispora</name>
    <dbReference type="NCBI Taxonomy" id="1450148"/>
    <lineage>
        <taxon>Bacteria</taxon>
        <taxon>Bacillati</taxon>
        <taxon>Actinomycetota</taxon>
        <taxon>Actinomycetes</taxon>
        <taxon>Micromonosporales</taxon>
        <taxon>Micromonosporaceae</taxon>
        <taxon>Micromonospora</taxon>
    </lineage>
</organism>
<evidence type="ECO:0000313" key="2">
    <source>
        <dbReference type="EMBL" id="PWU43975.1"/>
    </source>
</evidence>
<protein>
    <submittedName>
        <fullName evidence="2">Uncharacterized protein</fullName>
    </submittedName>
</protein>
<name>A0A317JTN0_9ACTN</name>
<proteinExistence type="predicted"/>